<name>A0A5J9T343_9POAL</name>
<evidence type="ECO:0000256" key="9">
    <source>
        <dbReference type="SAM" id="MobiDB-lite"/>
    </source>
</evidence>
<keyword evidence="5" id="KW-0157">Chromophore</keyword>
<dbReference type="Pfam" id="PF01590">
    <property type="entry name" value="GAF"/>
    <property type="match status" value="1"/>
</dbReference>
<evidence type="ECO:0000256" key="6">
    <source>
        <dbReference type="ARBA" id="ARBA00023015"/>
    </source>
</evidence>
<dbReference type="Gene3D" id="3.30.450.20">
    <property type="entry name" value="PAS domain"/>
    <property type="match status" value="1"/>
</dbReference>
<keyword evidence="3" id="KW-0600">Photoreceptor protein</keyword>
<evidence type="ECO:0000259" key="10">
    <source>
        <dbReference type="PROSITE" id="PS50046"/>
    </source>
</evidence>
<dbReference type="Gene3D" id="3.30.450.40">
    <property type="match status" value="1"/>
</dbReference>
<reference evidence="11 12" key="1">
    <citation type="journal article" date="2019" name="Sci. Rep.">
        <title>A high-quality genome of Eragrostis curvula grass provides insights into Poaceae evolution and supports new strategies to enhance forage quality.</title>
        <authorList>
            <person name="Carballo J."/>
            <person name="Santos B.A.C.M."/>
            <person name="Zappacosta D."/>
            <person name="Garbus I."/>
            <person name="Selva J.P."/>
            <person name="Gallo C.A."/>
            <person name="Diaz A."/>
            <person name="Albertini E."/>
            <person name="Caccamo M."/>
            <person name="Echenique V."/>
        </authorList>
    </citation>
    <scope>NUCLEOTIDE SEQUENCE [LARGE SCALE GENOMIC DNA]</scope>
    <source>
        <strain evidence="12">cv. Victoria</strain>
        <tissue evidence="11">Leaf</tissue>
    </source>
</reference>
<proteinExistence type="inferred from homology"/>
<dbReference type="Gramene" id="TVU05388">
    <property type="protein sequence ID" value="TVU05388"/>
    <property type="gene ID" value="EJB05_48548"/>
</dbReference>
<feature type="compositionally biased region" description="Polar residues" evidence="9">
    <location>
        <begin position="568"/>
        <end position="577"/>
    </location>
</feature>
<dbReference type="InterPro" id="IPR035965">
    <property type="entry name" value="PAS-like_dom_sf"/>
</dbReference>
<evidence type="ECO:0000256" key="2">
    <source>
        <dbReference type="ARBA" id="ARBA00008235"/>
    </source>
</evidence>
<dbReference type="InterPro" id="IPR029016">
    <property type="entry name" value="GAF-like_dom_sf"/>
</dbReference>
<evidence type="ECO:0000313" key="12">
    <source>
        <dbReference type="Proteomes" id="UP000324897"/>
    </source>
</evidence>
<feature type="region of interest" description="Disordered" evidence="9">
    <location>
        <begin position="551"/>
        <end position="577"/>
    </location>
</feature>
<dbReference type="InterPro" id="IPR001294">
    <property type="entry name" value="Phytochrome"/>
</dbReference>
<dbReference type="SUPFAM" id="SSF55785">
    <property type="entry name" value="PYP-like sensor domain (PAS domain)"/>
    <property type="match status" value="1"/>
</dbReference>
<keyword evidence="8" id="KW-0675">Receptor</keyword>
<keyword evidence="6" id="KW-0805">Transcription regulation</keyword>
<evidence type="ECO:0000313" key="11">
    <source>
        <dbReference type="EMBL" id="TVU05388.1"/>
    </source>
</evidence>
<dbReference type="Pfam" id="PF00360">
    <property type="entry name" value="PHY"/>
    <property type="match status" value="1"/>
</dbReference>
<dbReference type="OrthoDB" id="2015534at2759"/>
<evidence type="ECO:0000256" key="5">
    <source>
        <dbReference type="ARBA" id="ARBA00022991"/>
    </source>
</evidence>
<comment type="caution">
    <text evidence="11">The sequence shown here is derived from an EMBL/GenBank/DDBJ whole genome shotgun (WGS) entry which is preliminary data.</text>
</comment>
<dbReference type="InterPro" id="IPR013654">
    <property type="entry name" value="PAS_2"/>
</dbReference>
<feature type="non-terminal residue" evidence="11">
    <location>
        <position position="1"/>
    </location>
</feature>
<comment type="function">
    <text evidence="1">Regulatory photoreceptor which exists in two forms that are reversibly interconvertible by light: the Pr form that absorbs maximally in the red region of the spectrum and the Pfr form that absorbs maximally in the far-red region. Photoconversion of Pr to Pfr induces an array of morphogenic responses, whereas reconversion of Pfr to Pr cancels the induction of those responses. Pfr controls the expression of a number of nuclear genes including those encoding the small subunit of ribulose-bisphosphate carboxylase, chlorophyll A/B binding protein, protochlorophyllide reductase, rRNA, etc. It also controls the expression of its own gene(s) in a negative feedback fashion.</text>
</comment>
<feature type="region of interest" description="Disordered" evidence="9">
    <location>
        <begin position="503"/>
        <end position="523"/>
    </location>
</feature>
<dbReference type="InterPro" id="IPR003018">
    <property type="entry name" value="GAF"/>
</dbReference>
<evidence type="ECO:0000256" key="7">
    <source>
        <dbReference type="ARBA" id="ARBA00023163"/>
    </source>
</evidence>
<dbReference type="GO" id="GO:0006355">
    <property type="term" value="P:regulation of DNA-templated transcription"/>
    <property type="evidence" value="ECO:0007669"/>
    <property type="project" value="InterPro"/>
</dbReference>
<dbReference type="FunFam" id="3.30.450.270:FF:000001">
    <property type="entry name" value="Phytochrome"/>
    <property type="match status" value="1"/>
</dbReference>
<evidence type="ECO:0000256" key="4">
    <source>
        <dbReference type="ARBA" id="ARBA00022606"/>
    </source>
</evidence>
<organism evidence="11 12">
    <name type="scientific">Eragrostis curvula</name>
    <name type="common">weeping love grass</name>
    <dbReference type="NCBI Taxonomy" id="38414"/>
    <lineage>
        <taxon>Eukaryota</taxon>
        <taxon>Viridiplantae</taxon>
        <taxon>Streptophyta</taxon>
        <taxon>Embryophyta</taxon>
        <taxon>Tracheophyta</taxon>
        <taxon>Spermatophyta</taxon>
        <taxon>Magnoliopsida</taxon>
        <taxon>Liliopsida</taxon>
        <taxon>Poales</taxon>
        <taxon>Poaceae</taxon>
        <taxon>PACMAD clade</taxon>
        <taxon>Chloridoideae</taxon>
        <taxon>Eragrostideae</taxon>
        <taxon>Eragrostidinae</taxon>
        <taxon>Eragrostis</taxon>
    </lineage>
</organism>
<dbReference type="InterPro" id="IPR013515">
    <property type="entry name" value="Phytochrome_cen-reg"/>
</dbReference>
<dbReference type="InterPro" id="IPR043150">
    <property type="entry name" value="Phytochrome_PHY_sf"/>
</dbReference>
<dbReference type="PROSITE" id="PS50046">
    <property type="entry name" value="PHYTOCHROME_2"/>
    <property type="match status" value="1"/>
</dbReference>
<dbReference type="EMBL" id="RWGY01000051">
    <property type="protein sequence ID" value="TVU05388.1"/>
    <property type="molecule type" value="Genomic_DNA"/>
</dbReference>
<evidence type="ECO:0000256" key="8">
    <source>
        <dbReference type="ARBA" id="ARBA00023170"/>
    </source>
</evidence>
<sequence length="577" mass="64341">MVAKGIIYLRVLDRERHLKMASFTHSATGETFSDYYMHEIQGEKLIQSYGCLLALDEMTSKVIAYSSNAPKMLTSDVPHPSIIGIHVLSLFAEPGASKLEKALGGAKVSLLNPIMVQTKTSNKEFYAFLHSTTSCVVIDFEPVVPVNFPAMASTYTDMQPFNLAFEAFSKLQSLHGGSIKELCNIVSQELLKLTGYGRVMVNMFHEDGHGEIIAEATNPGIKSYLGMHYPANDIPEASRFLLMMNRVQMVFDSHAKLVRIVTDGKTPFDISLCPSLLRAPHFCHLQFLRNMKTTSSLTMAIIVTDNTDNEADCKVEEEMTKKKHDNKRLWGLITCHNETPRYAPFSLRCACEFLVQMFALHVRKKLDSDYRRHEKRTLKAVSALSGVLLREPSSRSSIITSSPNIMSLVKCDGAAILHGDKVWRLHVAPTEGEIHLIVNWLLENHWDSSIMSTESLYGDGYPGDLVLDNQAVICGMAAAIVDSTYIVLWFRLHNTTLPAATWEGAKRSPSDEDNTEGMAAAKSPPWKDYEMKGIHALWLLLKETKSMLAKQKEGKPKISSLTHGRLESLSSDSKLGQ</sequence>
<dbReference type="PANTHER" id="PTHR47876">
    <property type="entry name" value="OS08G0260000 PROTEIN"/>
    <property type="match status" value="1"/>
</dbReference>
<dbReference type="GO" id="GO:0009881">
    <property type="term" value="F:photoreceptor activity"/>
    <property type="evidence" value="ECO:0007669"/>
    <property type="project" value="UniProtKB-KW"/>
</dbReference>
<keyword evidence="12" id="KW-1185">Reference proteome</keyword>
<dbReference type="AlphaFoldDB" id="A0A5J9T343"/>
<dbReference type="InterPro" id="IPR016132">
    <property type="entry name" value="Phyto_chromo_attachment"/>
</dbReference>
<evidence type="ECO:0000256" key="3">
    <source>
        <dbReference type="ARBA" id="ARBA00022543"/>
    </source>
</evidence>
<evidence type="ECO:0000256" key="1">
    <source>
        <dbReference type="ARBA" id="ARBA00002479"/>
    </source>
</evidence>
<dbReference type="SUPFAM" id="SSF55781">
    <property type="entry name" value="GAF domain-like"/>
    <property type="match status" value="2"/>
</dbReference>
<dbReference type="PRINTS" id="PR01033">
    <property type="entry name" value="PHYTOCHROME"/>
</dbReference>
<protein>
    <recommendedName>
        <fullName evidence="10">Phytochrome chromophore attachment site domain-containing protein</fullName>
    </recommendedName>
</protein>
<dbReference type="Proteomes" id="UP000324897">
    <property type="component" value="Unassembled WGS sequence"/>
</dbReference>
<dbReference type="PANTHER" id="PTHR47876:SF3">
    <property type="entry name" value="PHYTOCHROME 1"/>
    <property type="match status" value="1"/>
</dbReference>
<keyword evidence="4" id="KW-0716">Sensory transduction</keyword>
<keyword evidence="7" id="KW-0804">Transcription</keyword>
<dbReference type="GO" id="GO:0009584">
    <property type="term" value="P:detection of visible light"/>
    <property type="evidence" value="ECO:0007669"/>
    <property type="project" value="InterPro"/>
</dbReference>
<feature type="domain" description="Phytochrome chromophore attachment site" evidence="10">
    <location>
        <begin position="178"/>
        <end position="356"/>
    </location>
</feature>
<dbReference type="Pfam" id="PF08446">
    <property type="entry name" value="PAS_2"/>
    <property type="match status" value="1"/>
</dbReference>
<dbReference type="Gene3D" id="3.30.450.270">
    <property type="match status" value="1"/>
</dbReference>
<comment type="similarity">
    <text evidence="2">Belongs to the phytochrome family.</text>
</comment>
<dbReference type="SMART" id="SM00065">
    <property type="entry name" value="GAF"/>
    <property type="match status" value="1"/>
</dbReference>
<gene>
    <name evidence="11" type="ORF">EJB05_48548</name>
</gene>
<accession>A0A5J9T343</accession>